<dbReference type="Gene3D" id="3.40.50.150">
    <property type="entry name" value="Vaccinia Virus protein VP39"/>
    <property type="match status" value="1"/>
</dbReference>
<sequence>MSIQFYQDNADDFFEGTVNVDMSNIYQHFTKSLNDSALILDAGCGSGRDTKAFLDMGYYVEAFDASTELVSRASLYAGIEVKHAVFNDVDCTAKYDAIWCCASLLHVPEIDLPDTLSKLANALKPSGIWYVSFKYGDSQREKDGRSFTDINEQRLAELVSNLSNIEISSTWITEDNRPDRDEKWLNAILVKR</sequence>
<accession>A0ABY9TUI0</accession>
<gene>
    <name evidence="4" type="ORF">RGQ13_00610</name>
</gene>
<evidence type="ECO:0000313" key="4">
    <source>
        <dbReference type="EMBL" id="WNC72507.1"/>
    </source>
</evidence>
<dbReference type="Proteomes" id="UP001258994">
    <property type="component" value="Chromosome"/>
</dbReference>
<keyword evidence="2 4" id="KW-0808">Transferase</keyword>
<dbReference type="SUPFAM" id="SSF53335">
    <property type="entry name" value="S-adenosyl-L-methionine-dependent methyltransferases"/>
    <property type="match status" value="1"/>
</dbReference>
<reference evidence="5" key="1">
    <citation type="submission" date="2023-09" db="EMBL/GenBank/DDBJ databases">
        <authorList>
            <person name="Li S."/>
            <person name="Li X."/>
            <person name="Zhang C."/>
            <person name="Zhao Z."/>
        </authorList>
    </citation>
    <scope>NUCLEOTIDE SEQUENCE [LARGE SCALE GENOMIC DNA]</scope>
    <source>
        <strain evidence="5">SQ149</strain>
    </source>
</reference>
<evidence type="ECO:0000256" key="1">
    <source>
        <dbReference type="ARBA" id="ARBA00022603"/>
    </source>
</evidence>
<dbReference type="GO" id="GO:0032259">
    <property type="term" value="P:methylation"/>
    <property type="evidence" value="ECO:0007669"/>
    <property type="project" value="UniProtKB-KW"/>
</dbReference>
<evidence type="ECO:0000313" key="5">
    <source>
        <dbReference type="Proteomes" id="UP001258994"/>
    </source>
</evidence>
<dbReference type="InterPro" id="IPR029063">
    <property type="entry name" value="SAM-dependent_MTases_sf"/>
</dbReference>
<name>A0ABY9TUI0_9GAMM</name>
<dbReference type="InterPro" id="IPR041698">
    <property type="entry name" value="Methyltransf_25"/>
</dbReference>
<protein>
    <submittedName>
        <fullName evidence="4">Class I SAM-dependent methyltransferase</fullName>
        <ecNumber evidence="4">2.1.-.-</ecNumber>
    </submittedName>
</protein>
<dbReference type="CDD" id="cd02440">
    <property type="entry name" value="AdoMet_MTases"/>
    <property type="match status" value="1"/>
</dbReference>
<proteinExistence type="predicted"/>
<dbReference type="RefSeq" id="WP_348391624.1">
    <property type="nucleotide sequence ID" value="NZ_CP134145.1"/>
</dbReference>
<evidence type="ECO:0000259" key="3">
    <source>
        <dbReference type="Pfam" id="PF13649"/>
    </source>
</evidence>
<dbReference type="PANTHER" id="PTHR43861">
    <property type="entry name" value="TRANS-ACONITATE 2-METHYLTRANSFERASE-RELATED"/>
    <property type="match status" value="1"/>
</dbReference>
<evidence type="ECO:0000256" key="2">
    <source>
        <dbReference type="ARBA" id="ARBA00022679"/>
    </source>
</evidence>
<dbReference type="PANTHER" id="PTHR43861:SF1">
    <property type="entry name" value="TRANS-ACONITATE 2-METHYLTRANSFERASE"/>
    <property type="match status" value="1"/>
</dbReference>
<feature type="domain" description="Methyltransferase" evidence="3">
    <location>
        <begin position="39"/>
        <end position="127"/>
    </location>
</feature>
<dbReference type="EC" id="2.1.-.-" evidence="4"/>
<dbReference type="Pfam" id="PF13649">
    <property type="entry name" value="Methyltransf_25"/>
    <property type="match status" value="1"/>
</dbReference>
<organism evidence="4 5">
    <name type="scientific">Thalassotalea psychrophila</name>
    <dbReference type="NCBI Taxonomy" id="3065647"/>
    <lineage>
        <taxon>Bacteria</taxon>
        <taxon>Pseudomonadati</taxon>
        <taxon>Pseudomonadota</taxon>
        <taxon>Gammaproteobacteria</taxon>
        <taxon>Alteromonadales</taxon>
        <taxon>Colwelliaceae</taxon>
        <taxon>Thalassotalea</taxon>
    </lineage>
</organism>
<dbReference type="EMBL" id="CP134145">
    <property type="protein sequence ID" value="WNC72507.1"/>
    <property type="molecule type" value="Genomic_DNA"/>
</dbReference>
<dbReference type="GO" id="GO:0008168">
    <property type="term" value="F:methyltransferase activity"/>
    <property type="evidence" value="ECO:0007669"/>
    <property type="project" value="UniProtKB-KW"/>
</dbReference>
<keyword evidence="5" id="KW-1185">Reference proteome</keyword>
<keyword evidence="1 4" id="KW-0489">Methyltransferase</keyword>